<gene>
    <name evidence="3" type="ORF">ACHHYP_07090</name>
</gene>
<sequence>MASSTETFVGIGLVAFALLFLGWMAYKCTRDKARVPPPASTKIIETPAPNPSSLTEMEDGRGSGSFVVLQDKVRDSNILDSSPPQPTRVSSKLVSFSVGSMGGIGSHFVATKANAKDDIAILEDEEDDDMMVIQQAPGKKPDVLADDDFDIVDQDLYRSSTSFAKGMDGRYSHFSMVSELSAYETASEYESRMSQASRDSYMTDYDGKEARI</sequence>
<accession>A0A1V9ZNA7</accession>
<feature type="region of interest" description="Disordered" evidence="1">
    <location>
        <begin position="35"/>
        <end position="61"/>
    </location>
</feature>
<feature type="transmembrane region" description="Helical" evidence="2">
    <location>
        <begin position="7"/>
        <end position="26"/>
    </location>
</feature>
<evidence type="ECO:0000256" key="2">
    <source>
        <dbReference type="SAM" id="Phobius"/>
    </source>
</evidence>
<comment type="caution">
    <text evidence="3">The sequence shown here is derived from an EMBL/GenBank/DDBJ whole genome shotgun (WGS) entry which is preliminary data.</text>
</comment>
<protein>
    <submittedName>
        <fullName evidence="3">Uncharacterized protein</fullName>
    </submittedName>
</protein>
<organism evidence="3 4">
    <name type="scientific">Achlya hypogyna</name>
    <name type="common">Oomycete</name>
    <name type="synonym">Protoachlya hypogyna</name>
    <dbReference type="NCBI Taxonomy" id="1202772"/>
    <lineage>
        <taxon>Eukaryota</taxon>
        <taxon>Sar</taxon>
        <taxon>Stramenopiles</taxon>
        <taxon>Oomycota</taxon>
        <taxon>Saprolegniomycetes</taxon>
        <taxon>Saprolegniales</taxon>
        <taxon>Achlyaceae</taxon>
        <taxon>Achlya</taxon>
    </lineage>
</organism>
<proteinExistence type="predicted"/>
<dbReference type="AlphaFoldDB" id="A0A1V9ZNA7"/>
<name>A0A1V9ZNA7_ACHHY</name>
<reference evidence="3 4" key="1">
    <citation type="journal article" date="2014" name="Genome Biol. Evol.">
        <title>The secreted proteins of Achlya hypogyna and Thraustotheca clavata identify the ancestral oomycete secretome and reveal gene acquisitions by horizontal gene transfer.</title>
        <authorList>
            <person name="Misner I."/>
            <person name="Blouin N."/>
            <person name="Leonard G."/>
            <person name="Richards T.A."/>
            <person name="Lane C.E."/>
        </authorList>
    </citation>
    <scope>NUCLEOTIDE SEQUENCE [LARGE SCALE GENOMIC DNA]</scope>
    <source>
        <strain evidence="3 4">ATCC 48635</strain>
    </source>
</reference>
<evidence type="ECO:0000256" key="1">
    <source>
        <dbReference type="SAM" id="MobiDB-lite"/>
    </source>
</evidence>
<evidence type="ECO:0000313" key="3">
    <source>
        <dbReference type="EMBL" id="OQR99260.1"/>
    </source>
</evidence>
<dbReference type="EMBL" id="JNBR01000072">
    <property type="protein sequence ID" value="OQR99260.1"/>
    <property type="molecule type" value="Genomic_DNA"/>
</dbReference>
<evidence type="ECO:0000313" key="4">
    <source>
        <dbReference type="Proteomes" id="UP000243579"/>
    </source>
</evidence>
<dbReference type="Proteomes" id="UP000243579">
    <property type="component" value="Unassembled WGS sequence"/>
</dbReference>
<keyword evidence="2" id="KW-1133">Transmembrane helix</keyword>
<feature type="region of interest" description="Disordered" evidence="1">
    <location>
        <begin position="188"/>
        <end position="212"/>
    </location>
</feature>
<keyword evidence="2" id="KW-0812">Transmembrane</keyword>
<dbReference type="OrthoDB" id="71444at2759"/>
<keyword evidence="2" id="KW-0472">Membrane</keyword>
<keyword evidence="4" id="KW-1185">Reference proteome</keyword>